<dbReference type="Proteomes" id="UP000579153">
    <property type="component" value="Unassembled WGS sequence"/>
</dbReference>
<dbReference type="RefSeq" id="WP_185074892.1">
    <property type="nucleotide sequence ID" value="NZ_JACHMB010000001.1"/>
</dbReference>
<comment type="caution">
    <text evidence="3">The sequence shown here is derived from an EMBL/GenBank/DDBJ whole genome shotgun (WGS) entry which is preliminary data.</text>
</comment>
<sequence>MAIVVGARSGTPAPKLSKALTAMARDTVEAGGKVFVIRLDGSPAVVFDDDLNSTASNGSAFERDVNRHMESIARAFREKATAAQPEADVLAAIGIAARSVGEGGNVVVLDSALATKGDLNFRQDGMLSADPAEVAESLKRNDALPGLAGRRVLFEGLGNTVEPQPPLGERGVKNLGLIWAQVAKAAGAACTFVNATPSSRTALGGTPSVTVVPVPPPVPSIKACGDTKLTEAHSVGFVRGEAEFREPGAARKTLGLLAAVLAGSGKRVEVIGTTSSEGDRLYNLRLSRARAEKVRDTLVELGIPGDRVTARGVGTDWPDHVPDLTAGGAVIPAAAARNRKVIVRLPACPA</sequence>
<dbReference type="InterPro" id="IPR006665">
    <property type="entry name" value="OmpA-like"/>
</dbReference>
<name>A0A7W9LF91_9ACTN</name>
<organism evidence="3 4">
    <name type="scientific">Nonomuraea jabiensis</name>
    <dbReference type="NCBI Taxonomy" id="882448"/>
    <lineage>
        <taxon>Bacteria</taxon>
        <taxon>Bacillati</taxon>
        <taxon>Actinomycetota</taxon>
        <taxon>Actinomycetes</taxon>
        <taxon>Streptosporangiales</taxon>
        <taxon>Streptosporangiaceae</taxon>
        <taxon>Nonomuraea</taxon>
    </lineage>
</organism>
<dbReference type="InterPro" id="IPR036737">
    <property type="entry name" value="OmpA-like_sf"/>
</dbReference>
<reference evidence="3 4" key="1">
    <citation type="submission" date="2020-08" db="EMBL/GenBank/DDBJ databases">
        <title>Sequencing the genomes of 1000 actinobacteria strains.</title>
        <authorList>
            <person name="Klenk H.-P."/>
        </authorList>
    </citation>
    <scope>NUCLEOTIDE SEQUENCE [LARGE SCALE GENOMIC DNA]</scope>
    <source>
        <strain evidence="3 4">DSM 45507</strain>
    </source>
</reference>
<evidence type="ECO:0000256" key="1">
    <source>
        <dbReference type="PROSITE-ProRule" id="PRU00473"/>
    </source>
</evidence>
<keyword evidence="1" id="KW-0472">Membrane</keyword>
<dbReference type="CDD" id="cd07185">
    <property type="entry name" value="OmpA_C-like"/>
    <property type="match status" value="1"/>
</dbReference>
<evidence type="ECO:0000259" key="2">
    <source>
        <dbReference type="PROSITE" id="PS51123"/>
    </source>
</evidence>
<evidence type="ECO:0000313" key="4">
    <source>
        <dbReference type="Proteomes" id="UP000579153"/>
    </source>
</evidence>
<dbReference type="AlphaFoldDB" id="A0A7W9LF91"/>
<gene>
    <name evidence="3" type="ORF">HD596_008386</name>
</gene>
<dbReference type="Gene3D" id="3.30.1330.60">
    <property type="entry name" value="OmpA-like domain"/>
    <property type="match status" value="1"/>
</dbReference>
<dbReference type="Pfam" id="PF00691">
    <property type="entry name" value="OmpA"/>
    <property type="match status" value="1"/>
</dbReference>
<proteinExistence type="predicted"/>
<dbReference type="PROSITE" id="PS51123">
    <property type="entry name" value="OMPA_2"/>
    <property type="match status" value="1"/>
</dbReference>
<dbReference type="GO" id="GO:0016020">
    <property type="term" value="C:membrane"/>
    <property type="evidence" value="ECO:0007669"/>
    <property type="project" value="UniProtKB-UniRule"/>
</dbReference>
<evidence type="ECO:0000313" key="3">
    <source>
        <dbReference type="EMBL" id="MBB5781630.1"/>
    </source>
</evidence>
<dbReference type="EMBL" id="JACHMB010000001">
    <property type="protein sequence ID" value="MBB5781630.1"/>
    <property type="molecule type" value="Genomic_DNA"/>
</dbReference>
<keyword evidence="4" id="KW-1185">Reference proteome</keyword>
<feature type="domain" description="OmpA-like" evidence="2">
    <location>
        <begin position="224"/>
        <end position="349"/>
    </location>
</feature>
<accession>A0A7W9LF91</accession>
<dbReference type="SUPFAM" id="SSF103088">
    <property type="entry name" value="OmpA-like"/>
    <property type="match status" value="1"/>
</dbReference>
<protein>
    <submittedName>
        <fullName evidence="3">Outer membrane protein OmpA-like peptidoglycan-associated protein</fullName>
    </submittedName>
</protein>